<name>E7DUP9_LIBAS</name>
<accession>E7DUP9</accession>
<organism evidence="1">
    <name type="scientific">Liberibacter asiaticus</name>
    <name type="common">Citrus greening disease</name>
    <name type="synonym">Liberobacter asiaticum</name>
    <dbReference type="NCBI Taxonomy" id="34021"/>
    <lineage>
        <taxon>Bacteria</taxon>
        <taxon>Pseudomonadati</taxon>
        <taxon>Pseudomonadota</taxon>
        <taxon>Alphaproteobacteria</taxon>
        <taxon>Hyphomicrobiales</taxon>
        <taxon>Rhizobiaceae</taxon>
        <taxon>Liberibacter</taxon>
    </lineage>
</organism>
<dbReference type="EMBL" id="HQ377374">
    <property type="protein sequence ID" value="ADV02586.1"/>
    <property type="molecule type" value="Genomic_DNA"/>
</dbReference>
<gene>
    <name evidence="1" type="ORF">SC2_gp265</name>
</gene>
<reference evidence="1" key="1">
    <citation type="journal article" date="2011" name="Mol. Plant Microbe Interact.">
        <title>Ca. Liberibacter asiaticus carries an excision plasmid prophage and a chromosomally integrated prophage that becomes lytic in plant infections.</title>
        <authorList>
            <person name="Zhang S."/>
            <person name="Flores-Cruz Z."/>
            <person name="Zhou L."/>
            <person name="Kang B.H."/>
            <person name="Fleites L."/>
            <person name="Gooch M.D."/>
            <person name="Wulff N.A."/>
            <person name="Davis M.J."/>
            <person name="Duan Y."/>
            <person name="Gabriel D.W."/>
        </authorList>
    </citation>
    <scope>NUCLEOTIDE SEQUENCE</scope>
    <source>
        <strain evidence="1">UF506</strain>
    </source>
</reference>
<protein>
    <submittedName>
        <fullName evidence="1">Uncharacterized protein</fullName>
    </submittedName>
</protein>
<evidence type="ECO:0000313" key="1">
    <source>
        <dbReference type="EMBL" id="ADV02586.1"/>
    </source>
</evidence>
<dbReference type="RefSeq" id="WP_016062880.1">
    <property type="nucleotide sequence ID" value="NZ_CP010804.2"/>
</dbReference>
<dbReference type="AlphaFoldDB" id="E7DUP9"/>
<dbReference type="GeneID" id="93077410"/>
<proteinExistence type="predicted"/>
<sequence length="314" mass="36624">MDRVEIIAGIITIVLFFAVIAGVSHEFFHLVLMASSSVFVFCFVKRKCESFSDGSVIIPITLKMALYTAAFIAYYFNISSADEDDDYIPMYVPFLTLAVMMTGFCILEASGSFDWEKSILLLVERIWKKEISSMLYRAYCTRTFIIYYSILLILQAYTIAAKIKDSPFAMPILFIFSSLITCRLAILICILSGFLALAIANMGILWFISVPHLLKAIYRIVYPDRCNLPKYDSQQIRSETTETLDRIRQEKARKFRQAHAKFRQAHAKRWYNLELNDTQKYNKINKELQEAEKELREAEDEYKYAWYRLRPYLD</sequence>